<evidence type="ECO:0000259" key="6">
    <source>
        <dbReference type="PROSITE" id="PS50893"/>
    </source>
</evidence>
<sequence>MIIRAAGLTKEFRRPRRKEGRFGGLRTLLTREYTTTRAVGGVDLALEEGELVGFLGPNGAGKSTTIKMLTGILVPTSGTVEVAGLVPWRQRERNARQIGVVFGQRSQLWWDLPLIDSFRLVGKIYEVPDPLLRKNLDLFVDLLDLGSFLDTPVRSLSLGQRMRGDLAAAMIYEPRILYLDEPTVGLDVVAKQRIRSFIAELNRDKGVTVVLTTHDMDDVEELCRRVVIIDKGRTLYDGEIKALKDAYVTHRELVLHLASAAGPMEREVRREGDRVWLRFDPAEISASKLIREVTERYDVSDLSLAEPDLEGVIREIYAVGEVA</sequence>
<evidence type="ECO:0000256" key="2">
    <source>
        <dbReference type="ARBA" id="ARBA00022448"/>
    </source>
</evidence>
<evidence type="ECO:0000256" key="3">
    <source>
        <dbReference type="ARBA" id="ARBA00022741"/>
    </source>
</evidence>
<dbReference type="PANTHER" id="PTHR42711:SF1">
    <property type="entry name" value="ABC-TRANSPORT PROTEIN, ATP-BINDING COMPONENT"/>
    <property type="match status" value="1"/>
</dbReference>
<dbReference type="EMBL" id="JADBEF010000001">
    <property type="protein sequence ID" value="MBE1563735.1"/>
    <property type="molecule type" value="Genomic_DNA"/>
</dbReference>
<feature type="domain" description="ABC transporter" evidence="6">
    <location>
        <begin position="3"/>
        <end position="256"/>
    </location>
</feature>
<name>A0ABR9KNX3_9ACTN</name>
<evidence type="ECO:0000313" key="8">
    <source>
        <dbReference type="Proteomes" id="UP000661607"/>
    </source>
</evidence>
<dbReference type="RefSeq" id="WP_192778249.1">
    <property type="nucleotide sequence ID" value="NZ_BAAASY010000022.1"/>
</dbReference>
<dbReference type="Proteomes" id="UP000661607">
    <property type="component" value="Unassembled WGS sequence"/>
</dbReference>
<dbReference type="InterPro" id="IPR003439">
    <property type="entry name" value="ABC_transporter-like_ATP-bd"/>
</dbReference>
<keyword evidence="4 7" id="KW-0067">ATP-binding</keyword>
<dbReference type="InterPro" id="IPR050763">
    <property type="entry name" value="ABC_transporter_ATP-binding"/>
</dbReference>
<dbReference type="InterPro" id="IPR003593">
    <property type="entry name" value="AAA+_ATPase"/>
</dbReference>
<evidence type="ECO:0000256" key="5">
    <source>
        <dbReference type="ARBA" id="ARBA00023251"/>
    </source>
</evidence>
<comment type="subcellular location">
    <subcellularLocation>
        <location evidence="1">Cell membrane</location>
        <topology evidence="1">Peripheral membrane protein</topology>
    </subcellularLocation>
</comment>
<organism evidence="7 8">
    <name type="scientific">Nonomuraea africana</name>
    <dbReference type="NCBI Taxonomy" id="46171"/>
    <lineage>
        <taxon>Bacteria</taxon>
        <taxon>Bacillati</taxon>
        <taxon>Actinomycetota</taxon>
        <taxon>Actinomycetes</taxon>
        <taxon>Streptosporangiales</taxon>
        <taxon>Streptosporangiaceae</taxon>
        <taxon>Nonomuraea</taxon>
    </lineage>
</organism>
<proteinExistence type="predicted"/>
<keyword evidence="3" id="KW-0547">Nucleotide-binding</keyword>
<keyword evidence="8" id="KW-1185">Reference proteome</keyword>
<dbReference type="SMART" id="SM00382">
    <property type="entry name" value="AAA"/>
    <property type="match status" value="1"/>
</dbReference>
<evidence type="ECO:0000256" key="1">
    <source>
        <dbReference type="ARBA" id="ARBA00004202"/>
    </source>
</evidence>
<dbReference type="PROSITE" id="PS50893">
    <property type="entry name" value="ABC_TRANSPORTER_2"/>
    <property type="match status" value="1"/>
</dbReference>
<dbReference type="PANTHER" id="PTHR42711">
    <property type="entry name" value="ABC TRANSPORTER ATP-BINDING PROTEIN"/>
    <property type="match status" value="1"/>
</dbReference>
<keyword evidence="2" id="KW-0813">Transport</keyword>
<evidence type="ECO:0000256" key="4">
    <source>
        <dbReference type="ARBA" id="ARBA00022840"/>
    </source>
</evidence>
<gene>
    <name evidence="7" type="ORF">H4W81_006514</name>
</gene>
<dbReference type="Pfam" id="PF00005">
    <property type="entry name" value="ABC_tran"/>
    <property type="match status" value="1"/>
</dbReference>
<accession>A0ABR9KNX3</accession>
<dbReference type="InterPro" id="IPR027417">
    <property type="entry name" value="P-loop_NTPase"/>
</dbReference>
<protein>
    <submittedName>
        <fullName evidence="7">ABC-2 type transport system ATP-binding protein</fullName>
    </submittedName>
</protein>
<dbReference type="SUPFAM" id="SSF52540">
    <property type="entry name" value="P-loop containing nucleoside triphosphate hydrolases"/>
    <property type="match status" value="1"/>
</dbReference>
<dbReference type="GO" id="GO:0005524">
    <property type="term" value="F:ATP binding"/>
    <property type="evidence" value="ECO:0007669"/>
    <property type="project" value="UniProtKB-KW"/>
</dbReference>
<keyword evidence="5" id="KW-0046">Antibiotic resistance</keyword>
<evidence type="ECO:0000313" key="7">
    <source>
        <dbReference type="EMBL" id="MBE1563735.1"/>
    </source>
</evidence>
<reference evidence="7 8" key="1">
    <citation type="submission" date="2020-10" db="EMBL/GenBank/DDBJ databases">
        <title>Sequencing the genomes of 1000 actinobacteria strains.</title>
        <authorList>
            <person name="Klenk H.-P."/>
        </authorList>
    </citation>
    <scope>NUCLEOTIDE SEQUENCE [LARGE SCALE GENOMIC DNA]</scope>
    <source>
        <strain evidence="7 8">DSM 43748</strain>
    </source>
</reference>
<dbReference type="Gene3D" id="3.40.50.300">
    <property type="entry name" value="P-loop containing nucleotide triphosphate hydrolases"/>
    <property type="match status" value="1"/>
</dbReference>
<comment type="caution">
    <text evidence="7">The sequence shown here is derived from an EMBL/GenBank/DDBJ whole genome shotgun (WGS) entry which is preliminary data.</text>
</comment>